<keyword evidence="3" id="KW-0408">Iron</keyword>
<dbReference type="PANTHER" id="PTHR46491:SF3">
    <property type="entry name" value="CDGSH IRON-SULFUR DOMAIN-CONTAINING PROTEIN 3, MITOCHONDRIAL"/>
    <property type="match status" value="1"/>
</dbReference>
<proteinExistence type="predicted"/>
<dbReference type="GO" id="GO:0005737">
    <property type="term" value="C:cytoplasm"/>
    <property type="evidence" value="ECO:0007669"/>
    <property type="project" value="UniProtKB-ARBA"/>
</dbReference>
<feature type="domain" description="Iron-binding zinc finger CDGSH type" evidence="5">
    <location>
        <begin position="9"/>
        <end position="46"/>
    </location>
</feature>
<dbReference type="Proteomes" id="UP000256774">
    <property type="component" value="Unassembled WGS sequence"/>
</dbReference>
<reference evidence="6 7" key="1">
    <citation type="submission" date="2018-08" db="EMBL/GenBank/DDBJ databases">
        <title>Genomic Encyclopedia of Type Strains, Phase IV (KMG-IV): sequencing the most valuable type-strain genomes for metagenomic binning, comparative biology and taxonomic classification.</title>
        <authorList>
            <person name="Goeker M."/>
        </authorList>
    </citation>
    <scope>NUCLEOTIDE SEQUENCE [LARGE SCALE GENOMIC DNA]</scope>
    <source>
        <strain evidence="6 7">DSM 26022</strain>
    </source>
</reference>
<dbReference type="GO" id="GO:0046872">
    <property type="term" value="F:metal ion binding"/>
    <property type="evidence" value="ECO:0007669"/>
    <property type="project" value="UniProtKB-KW"/>
</dbReference>
<dbReference type="GO" id="GO:0051537">
    <property type="term" value="F:2 iron, 2 sulfur cluster binding"/>
    <property type="evidence" value="ECO:0007669"/>
    <property type="project" value="UniProtKB-KW"/>
</dbReference>
<evidence type="ECO:0000313" key="7">
    <source>
        <dbReference type="Proteomes" id="UP000256774"/>
    </source>
</evidence>
<dbReference type="InterPro" id="IPR018967">
    <property type="entry name" value="FeS-contain_CDGSH-typ"/>
</dbReference>
<keyword evidence="7" id="KW-1185">Reference proteome</keyword>
<dbReference type="AlphaFoldDB" id="A0A3E0H393"/>
<accession>A0A3E0H393</accession>
<dbReference type="InterPro" id="IPR052950">
    <property type="entry name" value="CISD"/>
</dbReference>
<dbReference type="EMBL" id="QUNR01000003">
    <property type="protein sequence ID" value="REH37777.1"/>
    <property type="molecule type" value="Genomic_DNA"/>
</dbReference>
<keyword evidence="1" id="KW-0001">2Fe-2S</keyword>
<dbReference type="InterPro" id="IPR042216">
    <property type="entry name" value="MitoNEET_CISD"/>
</dbReference>
<comment type="caution">
    <text evidence="6">The sequence shown here is derived from an EMBL/GenBank/DDBJ whole genome shotgun (WGS) entry which is preliminary data.</text>
</comment>
<name>A0A3E0H393_9GAMM</name>
<sequence>MSVPRVVCIWPDVLALDPTQRYAWCRCGLSANGLWCDGSHRAVESSPGPLIFSPKRAQHYWLCTCKQTRTPPYCDASHHRLRPPSR</sequence>
<evidence type="ECO:0000256" key="3">
    <source>
        <dbReference type="ARBA" id="ARBA00023004"/>
    </source>
</evidence>
<organism evidence="6 7">
    <name type="scientific">Paraperlucidibaca baekdonensis</name>
    <dbReference type="NCBI Taxonomy" id="748120"/>
    <lineage>
        <taxon>Bacteria</taxon>
        <taxon>Pseudomonadati</taxon>
        <taxon>Pseudomonadota</taxon>
        <taxon>Gammaproteobacteria</taxon>
        <taxon>Moraxellales</taxon>
        <taxon>Moraxellaceae</taxon>
        <taxon>Paraperlucidibaca</taxon>
    </lineage>
</organism>
<dbReference type="PANTHER" id="PTHR46491">
    <property type="entry name" value="CDGSH IRON SULFUR DOMAIN PROTEIN HOMOLOG"/>
    <property type="match status" value="1"/>
</dbReference>
<evidence type="ECO:0000313" key="6">
    <source>
        <dbReference type="EMBL" id="REH37777.1"/>
    </source>
</evidence>
<evidence type="ECO:0000256" key="4">
    <source>
        <dbReference type="ARBA" id="ARBA00023014"/>
    </source>
</evidence>
<dbReference type="Pfam" id="PF09360">
    <property type="entry name" value="zf-CDGSH"/>
    <property type="match status" value="1"/>
</dbReference>
<gene>
    <name evidence="6" type="ORF">DFR26_1560</name>
</gene>
<evidence type="ECO:0000256" key="1">
    <source>
        <dbReference type="ARBA" id="ARBA00022714"/>
    </source>
</evidence>
<feature type="domain" description="Iron-binding zinc finger CDGSH type" evidence="5">
    <location>
        <begin position="47"/>
        <end position="84"/>
    </location>
</feature>
<protein>
    <submittedName>
        <fullName evidence="6">Iron-binding CDGSH zinc finger protein</fullName>
    </submittedName>
</protein>
<keyword evidence="2" id="KW-0479">Metal-binding</keyword>
<keyword evidence="4" id="KW-0411">Iron-sulfur</keyword>
<evidence type="ECO:0000256" key="2">
    <source>
        <dbReference type="ARBA" id="ARBA00022723"/>
    </source>
</evidence>
<dbReference type="SMART" id="SM00704">
    <property type="entry name" value="ZnF_CDGSH"/>
    <property type="match status" value="2"/>
</dbReference>
<dbReference type="Gene3D" id="3.40.5.90">
    <property type="entry name" value="CDGSH iron-sulfur domain, mitoNEET-type"/>
    <property type="match status" value="2"/>
</dbReference>
<evidence type="ECO:0000259" key="5">
    <source>
        <dbReference type="SMART" id="SM00704"/>
    </source>
</evidence>